<accession>A0ABS7ZTW3</accession>
<keyword evidence="6" id="KW-0534">Nitrate assimilation</keyword>
<keyword evidence="2" id="KW-0479">Metal-binding</keyword>
<evidence type="ECO:0000256" key="1">
    <source>
        <dbReference type="ARBA" id="ARBA00022714"/>
    </source>
</evidence>
<evidence type="ECO:0000313" key="8">
    <source>
        <dbReference type="EMBL" id="MCA6065194.1"/>
    </source>
</evidence>
<evidence type="ECO:0000313" key="9">
    <source>
        <dbReference type="Proteomes" id="UP000714380"/>
    </source>
</evidence>
<gene>
    <name evidence="8" type="primary">nirD</name>
    <name evidence="8" type="ORF">I9W95_16480</name>
</gene>
<dbReference type="SUPFAM" id="SSF50022">
    <property type="entry name" value="ISP domain"/>
    <property type="match status" value="1"/>
</dbReference>
<dbReference type="PROSITE" id="PS51300">
    <property type="entry name" value="NIRD"/>
    <property type="match status" value="1"/>
</dbReference>
<dbReference type="EMBL" id="JAEDAH010000102">
    <property type="protein sequence ID" value="MCA6065194.1"/>
    <property type="molecule type" value="Genomic_DNA"/>
</dbReference>
<reference evidence="8 9" key="1">
    <citation type="submission" date="2020-12" db="EMBL/GenBank/DDBJ databases">
        <title>Novel Thalassolituus-related marine hydrocarbonoclastic bacteria mediated algae-derived hydrocarbons mineralization in twilight zone of the northern South China Sea.</title>
        <authorList>
            <person name="Dong C."/>
        </authorList>
    </citation>
    <scope>NUCLEOTIDE SEQUENCE [LARGE SCALE GENOMIC DNA]</scope>
    <source>
        <strain evidence="8 9">IMCC1826</strain>
    </source>
</reference>
<dbReference type="Proteomes" id="UP000714380">
    <property type="component" value="Unassembled WGS sequence"/>
</dbReference>
<dbReference type="PANTHER" id="PTHR40562:SF1">
    <property type="entry name" value="NITRITE REDUCTASE (NADH) SMALL SUBUNIT"/>
    <property type="match status" value="1"/>
</dbReference>
<keyword evidence="4" id="KW-0408">Iron</keyword>
<dbReference type="PANTHER" id="PTHR40562">
    <property type="match status" value="1"/>
</dbReference>
<evidence type="ECO:0000256" key="5">
    <source>
        <dbReference type="ARBA" id="ARBA00023014"/>
    </source>
</evidence>
<keyword evidence="3" id="KW-0560">Oxidoreductase</keyword>
<organism evidence="8 9">
    <name type="scientific">Thalassolituus marinus</name>
    <dbReference type="NCBI Taxonomy" id="671053"/>
    <lineage>
        <taxon>Bacteria</taxon>
        <taxon>Pseudomonadati</taxon>
        <taxon>Pseudomonadota</taxon>
        <taxon>Gammaproteobacteria</taxon>
        <taxon>Oceanospirillales</taxon>
        <taxon>Oceanospirillaceae</taxon>
        <taxon>Thalassolituus</taxon>
    </lineage>
</organism>
<dbReference type="Gene3D" id="2.102.10.10">
    <property type="entry name" value="Rieske [2Fe-2S] iron-sulphur domain"/>
    <property type="match status" value="1"/>
</dbReference>
<sequence>MTTWISVCNLSDIDPDTGVCALLNGEQVALFRWGNSDTVYAINNFDPFGKANVLSRGLIGSVGERPVVASPLYKQHFDLSTGECLEDTEKSIKVYPVRVEAGVVALGAA</sequence>
<dbReference type="RefSeq" id="WP_225676900.1">
    <property type="nucleotide sequence ID" value="NZ_JAEDAH010000102.1"/>
</dbReference>
<dbReference type="InterPro" id="IPR012748">
    <property type="entry name" value="Rieske-like_NirD"/>
</dbReference>
<evidence type="ECO:0000256" key="3">
    <source>
        <dbReference type="ARBA" id="ARBA00023002"/>
    </source>
</evidence>
<dbReference type="PROSITE" id="PS51296">
    <property type="entry name" value="RIESKE"/>
    <property type="match status" value="1"/>
</dbReference>
<keyword evidence="9" id="KW-1185">Reference proteome</keyword>
<name>A0ABS7ZTW3_9GAMM</name>
<dbReference type="InterPro" id="IPR036922">
    <property type="entry name" value="Rieske_2Fe-2S_sf"/>
</dbReference>
<proteinExistence type="predicted"/>
<comment type="caution">
    <text evidence="8">The sequence shown here is derived from an EMBL/GenBank/DDBJ whole genome shotgun (WGS) entry which is preliminary data.</text>
</comment>
<evidence type="ECO:0000256" key="4">
    <source>
        <dbReference type="ARBA" id="ARBA00023004"/>
    </source>
</evidence>
<evidence type="ECO:0000256" key="2">
    <source>
        <dbReference type="ARBA" id="ARBA00022723"/>
    </source>
</evidence>
<evidence type="ECO:0000259" key="7">
    <source>
        <dbReference type="PROSITE" id="PS51296"/>
    </source>
</evidence>
<protein>
    <submittedName>
        <fullName evidence="8">Nitrite reductase small subunit NirD</fullName>
    </submittedName>
</protein>
<dbReference type="InterPro" id="IPR017941">
    <property type="entry name" value="Rieske_2Fe-2S"/>
</dbReference>
<dbReference type="NCBIfam" id="TIGR02378">
    <property type="entry name" value="nirD_assim_sml"/>
    <property type="match status" value="1"/>
</dbReference>
<evidence type="ECO:0000256" key="6">
    <source>
        <dbReference type="ARBA" id="ARBA00023063"/>
    </source>
</evidence>
<dbReference type="InterPro" id="IPR017881">
    <property type="entry name" value="NirD"/>
</dbReference>
<dbReference type="CDD" id="cd03529">
    <property type="entry name" value="Rieske_NirD"/>
    <property type="match status" value="1"/>
</dbReference>
<keyword evidence="5" id="KW-0411">Iron-sulfur</keyword>
<dbReference type="Pfam" id="PF13806">
    <property type="entry name" value="Rieske_2"/>
    <property type="match status" value="1"/>
</dbReference>
<keyword evidence="1" id="KW-0001">2Fe-2S</keyword>
<feature type="domain" description="Rieske" evidence="7">
    <location>
        <begin position="5"/>
        <end position="106"/>
    </location>
</feature>